<evidence type="ECO:0000313" key="1">
    <source>
        <dbReference type="EMBL" id="AYV81902.1"/>
    </source>
</evidence>
<feature type="non-terminal residue" evidence="1">
    <location>
        <position position="47"/>
    </location>
</feature>
<protein>
    <submittedName>
        <fullName evidence="1">Uncharacterized protein</fullName>
    </submittedName>
</protein>
<gene>
    <name evidence="1" type="ORF">Harvfovirus75_8</name>
</gene>
<accession>A0A3G5A456</accession>
<reference evidence="1" key="1">
    <citation type="submission" date="2018-10" db="EMBL/GenBank/DDBJ databases">
        <title>Hidden diversity of soil giant viruses.</title>
        <authorList>
            <person name="Schulz F."/>
            <person name="Alteio L."/>
            <person name="Goudeau D."/>
            <person name="Ryan E.M."/>
            <person name="Malmstrom R.R."/>
            <person name="Blanchard J."/>
            <person name="Woyke T."/>
        </authorList>
    </citation>
    <scope>NUCLEOTIDE SEQUENCE</scope>
    <source>
        <strain evidence="1">HAV1</strain>
    </source>
</reference>
<dbReference type="EMBL" id="MK072317">
    <property type="protein sequence ID" value="AYV81902.1"/>
    <property type="molecule type" value="Genomic_DNA"/>
</dbReference>
<sequence length="47" mass="5444">MIEKLVGSSLERSKFESDLRTTFISIMHNCITEEKNEDLDLKLSTQL</sequence>
<organism evidence="1">
    <name type="scientific">Harvfovirus sp</name>
    <dbReference type="NCBI Taxonomy" id="2487768"/>
    <lineage>
        <taxon>Viruses</taxon>
        <taxon>Varidnaviria</taxon>
        <taxon>Bamfordvirae</taxon>
        <taxon>Nucleocytoviricota</taxon>
        <taxon>Megaviricetes</taxon>
        <taxon>Imitervirales</taxon>
        <taxon>Mimiviridae</taxon>
        <taxon>Klosneuvirinae</taxon>
    </lineage>
</organism>
<name>A0A3G5A456_9VIRU</name>
<proteinExistence type="predicted"/>